<reference evidence="2" key="1">
    <citation type="journal article" date="2019" name="Int. J. Syst. Evol. Microbiol.">
        <title>The Global Catalogue of Microorganisms (GCM) 10K type strain sequencing project: providing services to taxonomists for standard genome sequencing and annotation.</title>
        <authorList>
            <consortium name="The Broad Institute Genomics Platform"/>
            <consortium name="The Broad Institute Genome Sequencing Center for Infectious Disease"/>
            <person name="Wu L."/>
            <person name="Ma J."/>
        </authorList>
    </citation>
    <scope>NUCLEOTIDE SEQUENCE [LARGE SCALE GENOMIC DNA]</scope>
    <source>
        <strain evidence="2">CGMCC 1.13681</strain>
    </source>
</reference>
<name>A0ABW2GG23_9ACTN</name>
<gene>
    <name evidence="1" type="ORF">ACFQLX_16100</name>
</gene>
<sequence length="49" mass="5188">MGGHTIDDPVTTYGMAVVELAYPAHLFAIGNLADGDRLIRRPAHGRIGA</sequence>
<dbReference type="RefSeq" id="WP_386415630.1">
    <property type="nucleotide sequence ID" value="NZ_JBHSZO010000023.1"/>
</dbReference>
<comment type="caution">
    <text evidence="1">The sequence shown here is derived from an EMBL/GenBank/DDBJ whole genome shotgun (WGS) entry which is preliminary data.</text>
</comment>
<dbReference type="EMBL" id="JBHSZO010000023">
    <property type="protein sequence ID" value="MFC7219673.1"/>
    <property type="molecule type" value="Genomic_DNA"/>
</dbReference>
<accession>A0ABW2GG23</accession>
<organism evidence="1 2">
    <name type="scientific">Streptomyces polyrhachis</name>
    <dbReference type="NCBI Taxonomy" id="1282885"/>
    <lineage>
        <taxon>Bacteria</taxon>
        <taxon>Bacillati</taxon>
        <taxon>Actinomycetota</taxon>
        <taxon>Actinomycetes</taxon>
        <taxon>Kitasatosporales</taxon>
        <taxon>Streptomycetaceae</taxon>
        <taxon>Streptomyces</taxon>
    </lineage>
</organism>
<evidence type="ECO:0000313" key="1">
    <source>
        <dbReference type="EMBL" id="MFC7219673.1"/>
    </source>
</evidence>
<keyword evidence="2" id="KW-1185">Reference proteome</keyword>
<protein>
    <submittedName>
        <fullName evidence="1">Uncharacterized protein</fullName>
    </submittedName>
</protein>
<dbReference type="Proteomes" id="UP001596413">
    <property type="component" value="Unassembled WGS sequence"/>
</dbReference>
<evidence type="ECO:0000313" key="2">
    <source>
        <dbReference type="Proteomes" id="UP001596413"/>
    </source>
</evidence>
<proteinExistence type="predicted"/>